<feature type="transmembrane region" description="Helical" evidence="8">
    <location>
        <begin position="677"/>
        <end position="699"/>
    </location>
</feature>
<evidence type="ECO:0000256" key="6">
    <source>
        <dbReference type="ARBA" id="ARBA00023136"/>
    </source>
</evidence>
<comment type="subcellular location">
    <subcellularLocation>
        <location evidence="1">Membrane</location>
        <topology evidence="1">Multi-pass membrane protein</topology>
    </subcellularLocation>
</comment>
<feature type="transmembrane region" description="Helical" evidence="8">
    <location>
        <begin position="747"/>
        <end position="766"/>
    </location>
</feature>
<proteinExistence type="predicted"/>
<dbReference type="Gene3D" id="3.90.550.10">
    <property type="entry name" value="Spore Coat Polysaccharide Biosynthesis Protein SpsA, Chain A"/>
    <property type="match status" value="1"/>
</dbReference>
<dbReference type="Proteomes" id="UP001363622">
    <property type="component" value="Unassembled WGS sequence"/>
</dbReference>
<dbReference type="InterPro" id="IPR001173">
    <property type="entry name" value="Glyco_trans_2-like"/>
</dbReference>
<dbReference type="SUPFAM" id="SSF53448">
    <property type="entry name" value="Nucleotide-diphospho-sugar transferases"/>
    <property type="match status" value="1"/>
</dbReference>
<dbReference type="Pfam" id="PF13632">
    <property type="entry name" value="Glyco_trans_2_3"/>
    <property type="match status" value="1"/>
</dbReference>
<keyword evidence="6 8" id="KW-0472">Membrane</keyword>
<dbReference type="GO" id="GO:0016740">
    <property type="term" value="F:transferase activity"/>
    <property type="evidence" value="ECO:0007669"/>
    <property type="project" value="UniProtKB-KW"/>
</dbReference>
<evidence type="ECO:0000313" key="11">
    <source>
        <dbReference type="Proteomes" id="UP001363622"/>
    </source>
</evidence>
<dbReference type="PANTHER" id="PTHR43867">
    <property type="entry name" value="CELLULOSE SYNTHASE CATALYTIC SUBUNIT A [UDP-FORMING]"/>
    <property type="match status" value="1"/>
</dbReference>
<evidence type="ECO:0000256" key="7">
    <source>
        <dbReference type="SAM" id="MobiDB-lite"/>
    </source>
</evidence>
<evidence type="ECO:0000256" key="4">
    <source>
        <dbReference type="ARBA" id="ARBA00022692"/>
    </source>
</evidence>
<feature type="domain" description="Glycosyltransferase 2-like" evidence="9">
    <location>
        <begin position="338"/>
        <end position="527"/>
    </location>
</feature>
<feature type="transmembrane region" description="Helical" evidence="8">
    <location>
        <begin position="195"/>
        <end position="215"/>
    </location>
</feature>
<keyword evidence="11" id="KW-1185">Reference proteome</keyword>
<feature type="transmembrane region" description="Helical" evidence="8">
    <location>
        <begin position="635"/>
        <end position="657"/>
    </location>
</feature>
<keyword evidence="4 8" id="KW-0812">Transmembrane</keyword>
<evidence type="ECO:0000256" key="5">
    <source>
        <dbReference type="ARBA" id="ARBA00022989"/>
    </source>
</evidence>
<dbReference type="EMBL" id="JBBPHU010000004">
    <property type="protein sequence ID" value="KAK7518459.1"/>
    <property type="molecule type" value="Genomic_DNA"/>
</dbReference>
<evidence type="ECO:0000256" key="8">
    <source>
        <dbReference type="SAM" id="Phobius"/>
    </source>
</evidence>
<organism evidence="10 11">
    <name type="scientific">Phyllosticta citriasiana</name>
    <dbReference type="NCBI Taxonomy" id="595635"/>
    <lineage>
        <taxon>Eukaryota</taxon>
        <taxon>Fungi</taxon>
        <taxon>Dikarya</taxon>
        <taxon>Ascomycota</taxon>
        <taxon>Pezizomycotina</taxon>
        <taxon>Dothideomycetes</taxon>
        <taxon>Dothideomycetes incertae sedis</taxon>
        <taxon>Botryosphaeriales</taxon>
        <taxon>Phyllostictaceae</taxon>
        <taxon>Phyllosticta</taxon>
    </lineage>
</organism>
<evidence type="ECO:0000259" key="9">
    <source>
        <dbReference type="Pfam" id="PF13632"/>
    </source>
</evidence>
<feature type="compositionally biased region" description="Polar residues" evidence="7">
    <location>
        <begin position="32"/>
        <end position="43"/>
    </location>
</feature>
<dbReference type="CDD" id="cd06421">
    <property type="entry name" value="CESA_CelA_like"/>
    <property type="match status" value="1"/>
</dbReference>
<evidence type="ECO:0000256" key="1">
    <source>
        <dbReference type="ARBA" id="ARBA00004141"/>
    </source>
</evidence>
<gene>
    <name evidence="10" type="ORF">IWZ03DRAFT_413466</name>
</gene>
<protein>
    <submittedName>
        <fullName evidence="10">Nucleotide-diphospho-sugar transferase</fullName>
    </submittedName>
</protein>
<feature type="compositionally biased region" description="Basic and acidic residues" evidence="7">
    <location>
        <begin position="1"/>
        <end position="10"/>
    </location>
</feature>
<keyword evidence="2" id="KW-0328">Glycosyltransferase</keyword>
<evidence type="ECO:0000313" key="10">
    <source>
        <dbReference type="EMBL" id="KAK7518459.1"/>
    </source>
</evidence>
<sequence length="767" mass="86930">MASNEERRYGDYSPPMSPLPSPGLSGYHLESACQSTDRLSSPSVELLGRNERGFESSEGLPRPPQAIYSRGDNATYSTISYSTINGTTACPTPTPYGEDDDYSSIENIKKGREYEKNPFDSDSEVQNTFAVRFDDSQYQSERLHKHDDIDLMPRWKRVINHFSPITTLMAVGAYYLYFAFRIYCTIMAQKKYDKVYVMAWVFIAAEACVSCPAFFHQMWQLLHVKGRQRPKLRLVGDIVPTVDVFVTCCKEDVDVVLDTTRAAATVDYPQDRFRVVVLDDGADPELKEAVENLSCEYPNVYYFARIKIKGVPHHAKAGNLIGGTEFVTKLPGGCGEFIAALDADMIPEPDWLRSIMAHMVADPKMALVCPPQMFYNVPENDPLVQSLDGFIHVMEPTKDAAGVAWCTGSGYAIRRSALENIGGWPTGSLAEDVCTSSMLLGAGWKTAYVHERLQFGTVPDTIIGHLKQRTRWTLGTLQTAVKLRFCIFGKEIRQMTFLQRLSGFIFTIDAFFKIFFVISLITIPTVLISGGNLVAYTNTEQLRWQTRLCFIYLITTRINEWVTYIPSGYRLGQREIGAMMWMAPFHTLTIIRSFILPTWLGGKTQGFTSSGSIKDEMNERDPATRAPMWRRLKVVIWDCKCYLHILFVLYVLAAVGLSTYHGVEETRGDSDSTRSLLIYLLTHALWPPVLWLTCIAACCEPIRYALFPPSMPDREELLERDPKTGVAHPKEMYKKQRWGPRVLWREGQYTLCTAFTAFIFATSFFFL</sequence>
<feature type="region of interest" description="Disordered" evidence="7">
    <location>
        <begin position="1"/>
        <end position="70"/>
    </location>
</feature>
<dbReference type="InterPro" id="IPR050321">
    <property type="entry name" value="Glycosyltr_2/OpgH_subfam"/>
</dbReference>
<accession>A0ABR1KNE2</accession>
<evidence type="ECO:0000256" key="2">
    <source>
        <dbReference type="ARBA" id="ARBA00022676"/>
    </source>
</evidence>
<name>A0ABR1KNE2_9PEZI</name>
<comment type="caution">
    <text evidence="10">The sequence shown here is derived from an EMBL/GenBank/DDBJ whole genome shotgun (WGS) entry which is preliminary data.</text>
</comment>
<feature type="transmembrane region" description="Helical" evidence="8">
    <location>
        <begin position="503"/>
        <end position="528"/>
    </location>
</feature>
<reference evidence="10 11" key="1">
    <citation type="submission" date="2024-04" db="EMBL/GenBank/DDBJ databases">
        <title>Phyllosticta paracitricarpa is synonymous to the EU quarantine fungus P. citricarpa based on phylogenomic analyses.</title>
        <authorList>
            <consortium name="Lawrence Berkeley National Laboratory"/>
            <person name="Van Ingen-Buijs V.A."/>
            <person name="Van Westerhoven A.C."/>
            <person name="Haridas S."/>
            <person name="Skiadas P."/>
            <person name="Martin F."/>
            <person name="Groenewald J.Z."/>
            <person name="Crous P.W."/>
            <person name="Seidl M.F."/>
        </authorList>
    </citation>
    <scope>NUCLEOTIDE SEQUENCE [LARGE SCALE GENOMIC DNA]</scope>
    <source>
        <strain evidence="10 11">CBS 123371</strain>
    </source>
</reference>
<keyword evidence="3 10" id="KW-0808">Transferase</keyword>
<keyword evidence="5 8" id="KW-1133">Transmembrane helix</keyword>
<feature type="transmembrane region" description="Helical" evidence="8">
    <location>
        <begin position="162"/>
        <end position="183"/>
    </location>
</feature>
<evidence type="ECO:0000256" key="3">
    <source>
        <dbReference type="ARBA" id="ARBA00022679"/>
    </source>
</evidence>
<dbReference type="InterPro" id="IPR029044">
    <property type="entry name" value="Nucleotide-diphossugar_trans"/>
</dbReference>
<dbReference type="PANTHER" id="PTHR43867:SF2">
    <property type="entry name" value="CELLULOSE SYNTHASE CATALYTIC SUBUNIT A [UDP-FORMING]"/>
    <property type="match status" value="1"/>
</dbReference>